<dbReference type="Proteomes" id="UP000095287">
    <property type="component" value="Unplaced"/>
</dbReference>
<proteinExistence type="predicted"/>
<organism evidence="1 2">
    <name type="scientific">Steinernema glaseri</name>
    <dbReference type="NCBI Taxonomy" id="37863"/>
    <lineage>
        <taxon>Eukaryota</taxon>
        <taxon>Metazoa</taxon>
        <taxon>Ecdysozoa</taxon>
        <taxon>Nematoda</taxon>
        <taxon>Chromadorea</taxon>
        <taxon>Rhabditida</taxon>
        <taxon>Tylenchina</taxon>
        <taxon>Panagrolaimomorpha</taxon>
        <taxon>Strongyloidoidea</taxon>
        <taxon>Steinernematidae</taxon>
        <taxon>Steinernema</taxon>
    </lineage>
</organism>
<sequence>MCRLLLSPPSVARLPAAKNRFVARCLVTPASGGGPVHCPSASDVAVGRGGQLRAVSADPAYAAPVLPSAKSERTSPVVPPATEPSSAFRGQLCLCSLRFFVFAQPSSPLRNWSFVASIGFPSPSREG</sequence>
<evidence type="ECO:0000313" key="1">
    <source>
        <dbReference type="Proteomes" id="UP000095287"/>
    </source>
</evidence>
<accession>A0A1I7YEH3</accession>
<name>A0A1I7YEH3_9BILA</name>
<reference evidence="2" key="1">
    <citation type="submission" date="2016-11" db="UniProtKB">
        <authorList>
            <consortium name="WormBaseParasite"/>
        </authorList>
    </citation>
    <scope>IDENTIFICATION</scope>
</reference>
<evidence type="ECO:0000313" key="2">
    <source>
        <dbReference type="WBParaSite" id="L893_g15541.t1"/>
    </source>
</evidence>
<keyword evidence="1" id="KW-1185">Reference proteome</keyword>
<dbReference type="AlphaFoldDB" id="A0A1I7YEH3"/>
<protein>
    <submittedName>
        <fullName evidence="2">Secreted protein</fullName>
    </submittedName>
</protein>
<dbReference type="WBParaSite" id="L893_g15541.t1">
    <property type="protein sequence ID" value="L893_g15541.t1"/>
    <property type="gene ID" value="L893_g15541"/>
</dbReference>